<feature type="non-terminal residue" evidence="2">
    <location>
        <position position="1"/>
    </location>
</feature>
<gene>
    <name evidence="2" type="ORF">METZ01_LOCUS285492</name>
</gene>
<organism evidence="2">
    <name type="scientific">marine metagenome</name>
    <dbReference type="NCBI Taxonomy" id="408172"/>
    <lineage>
        <taxon>unclassified sequences</taxon>
        <taxon>metagenomes</taxon>
        <taxon>ecological metagenomes</taxon>
    </lineage>
</organism>
<protein>
    <submittedName>
        <fullName evidence="2">Uncharacterized protein</fullName>
    </submittedName>
</protein>
<accession>A0A382L6R6</accession>
<feature type="compositionally biased region" description="Polar residues" evidence="1">
    <location>
        <begin position="9"/>
        <end position="27"/>
    </location>
</feature>
<dbReference type="AlphaFoldDB" id="A0A382L6R6"/>
<feature type="non-terminal residue" evidence="2">
    <location>
        <position position="83"/>
    </location>
</feature>
<feature type="region of interest" description="Disordered" evidence="1">
    <location>
        <begin position="1"/>
        <end position="83"/>
    </location>
</feature>
<dbReference type="EMBL" id="UINC01085258">
    <property type="protein sequence ID" value="SVC32638.1"/>
    <property type="molecule type" value="Genomic_DNA"/>
</dbReference>
<sequence>VSIRRTRTISDSTEPLQLRSGSLNFLDNQPRRAIQSGQGRHTGAGTRDIDNREGGAMPSYPKVNYKEEGMREGMQIEDSQISV</sequence>
<proteinExistence type="predicted"/>
<evidence type="ECO:0000256" key="1">
    <source>
        <dbReference type="SAM" id="MobiDB-lite"/>
    </source>
</evidence>
<reference evidence="2" key="1">
    <citation type="submission" date="2018-05" db="EMBL/GenBank/DDBJ databases">
        <authorList>
            <person name="Lanie J.A."/>
            <person name="Ng W.-L."/>
            <person name="Kazmierczak K.M."/>
            <person name="Andrzejewski T.M."/>
            <person name="Davidsen T.M."/>
            <person name="Wayne K.J."/>
            <person name="Tettelin H."/>
            <person name="Glass J.I."/>
            <person name="Rusch D."/>
            <person name="Podicherti R."/>
            <person name="Tsui H.-C.T."/>
            <person name="Winkler M.E."/>
        </authorList>
    </citation>
    <scope>NUCLEOTIDE SEQUENCE</scope>
</reference>
<evidence type="ECO:0000313" key="2">
    <source>
        <dbReference type="EMBL" id="SVC32638.1"/>
    </source>
</evidence>
<name>A0A382L6R6_9ZZZZ</name>